<accession>A0A396BPI7</accession>
<dbReference type="InterPro" id="IPR010732">
    <property type="entry name" value="T6SS_TssG-like"/>
</dbReference>
<sequence>MEKKHQLIKQQSPIVINEIDTDYKAEVVAAGLIENGYDERKVCILRLGNATRGFSKDVEYIRSDGFTRNNIRFIGIWTNRPGMYDILPEGMFHSAKKISYRNNKREMLAKIKQIEEEEAIAREFFKPLEISINNALINAQLYERKLEKKYTNRNFIDIFKRIWPTLDLLPLDKAILLVEIMPLLSRRNFNLKDISLIYTEIMDIPVQIQKGRLLYFCVDKTTLSGLGKTRLGINTIIGNKFTNGYHDVVIKMGPMTEKQLLFYRTTPQGKEIASFLKSLLFPANQEVRLKYIPIPGTSRFRLSKDKTKSSRLGINTYL</sequence>
<name>A0A396BPI7_BACFG</name>
<dbReference type="EMBL" id="QRJE01000032">
    <property type="protein sequence ID" value="RHH07903.1"/>
    <property type="molecule type" value="Genomic_DNA"/>
</dbReference>
<evidence type="ECO:0000313" key="2">
    <source>
        <dbReference type="Proteomes" id="UP000266644"/>
    </source>
</evidence>
<dbReference type="RefSeq" id="WP_122330587.1">
    <property type="nucleotide sequence ID" value="NZ_JAQDYY010000019.1"/>
</dbReference>
<dbReference type="Proteomes" id="UP000266644">
    <property type="component" value="Unassembled WGS sequence"/>
</dbReference>
<dbReference type="AlphaFoldDB" id="A0A396BPI7"/>
<protein>
    <submittedName>
        <fullName evidence="1">Uncharacterized protein</fullName>
    </submittedName>
</protein>
<reference evidence="1 2" key="1">
    <citation type="submission" date="2018-08" db="EMBL/GenBank/DDBJ databases">
        <title>A genome reference for cultivated species of the human gut microbiota.</title>
        <authorList>
            <person name="Zou Y."/>
            <person name="Xue W."/>
            <person name="Luo G."/>
        </authorList>
    </citation>
    <scope>NUCLEOTIDE SEQUENCE [LARGE SCALE GENOMIC DNA]</scope>
    <source>
        <strain evidence="1 2">AM18-6</strain>
    </source>
</reference>
<gene>
    <name evidence="1" type="ORF">DW228_18390</name>
</gene>
<dbReference type="Pfam" id="PF06996">
    <property type="entry name" value="T6SS_TssG"/>
    <property type="match status" value="1"/>
</dbReference>
<organism evidence="1 2">
    <name type="scientific">Bacteroides fragilis</name>
    <dbReference type="NCBI Taxonomy" id="817"/>
    <lineage>
        <taxon>Bacteria</taxon>
        <taxon>Pseudomonadati</taxon>
        <taxon>Bacteroidota</taxon>
        <taxon>Bacteroidia</taxon>
        <taxon>Bacteroidales</taxon>
        <taxon>Bacteroidaceae</taxon>
        <taxon>Bacteroides</taxon>
    </lineage>
</organism>
<evidence type="ECO:0000313" key="1">
    <source>
        <dbReference type="EMBL" id="RHH07903.1"/>
    </source>
</evidence>
<proteinExistence type="predicted"/>
<comment type="caution">
    <text evidence="1">The sequence shown here is derived from an EMBL/GenBank/DDBJ whole genome shotgun (WGS) entry which is preliminary data.</text>
</comment>